<evidence type="ECO:0000256" key="5">
    <source>
        <dbReference type="ARBA" id="ARBA00022801"/>
    </source>
</evidence>
<keyword evidence="6" id="KW-0862">Zinc</keyword>
<comment type="similarity">
    <text evidence="2 10">Belongs to the purine nucleoside phosphorylase YfiH/LACC1 family.</text>
</comment>
<evidence type="ECO:0000256" key="6">
    <source>
        <dbReference type="ARBA" id="ARBA00022833"/>
    </source>
</evidence>
<evidence type="ECO:0000256" key="7">
    <source>
        <dbReference type="ARBA" id="ARBA00047989"/>
    </source>
</evidence>
<dbReference type="InterPro" id="IPR038371">
    <property type="entry name" value="Cu_polyphenol_OxRdtase_sf"/>
</dbReference>
<keyword evidence="12" id="KW-1185">Reference proteome</keyword>
<dbReference type="RefSeq" id="WP_316696509.1">
    <property type="nucleotide sequence ID" value="NZ_CP103836.1"/>
</dbReference>
<dbReference type="Proteomes" id="UP001302716">
    <property type="component" value="Chromosome"/>
</dbReference>
<comment type="catalytic activity">
    <reaction evidence="7">
        <text>adenosine + H2O + H(+) = inosine + NH4(+)</text>
        <dbReference type="Rhea" id="RHEA:24408"/>
        <dbReference type="ChEBI" id="CHEBI:15377"/>
        <dbReference type="ChEBI" id="CHEBI:15378"/>
        <dbReference type="ChEBI" id="CHEBI:16335"/>
        <dbReference type="ChEBI" id="CHEBI:17596"/>
        <dbReference type="ChEBI" id="CHEBI:28938"/>
        <dbReference type="EC" id="3.5.4.4"/>
    </reaction>
    <physiologicalReaction direction="left-to-right" evidence="7">
        <dbReference type="Rhea" id="RHEA:24409"/>
    </physiologicalReaction>
</comment>
<comment type="catalytic activity">
    <reaction evidence="9">
        <text>S-methyl-5'-thioadenosine + phosphate = 5-(methylsulfanyl)-alpha-D-ribose 1-phosphate + adenine</text>
        <dbReference type="Rhea" id="RHEA:11852"/>
        <dbReference type="ChEBI" id="CHEBI:16708"/>
        <dbReference type="ChEBI" id="CHEBI:17509"/>
        <dbReference type="ChEBI" id="CHEBI:43474"/>
        <dbReference type="ChEBI" id="CHEBI:58533"/>
        <dbReference type="EC" id="2.4.2.28"/>
    </reaction>
    <physiologicalReaction direction="left-to-right" evidence="9">
        <dbReference type="Rhea" id="RHEA:11853"/>
    </physiologicalReaction>
</comment>
<evidence type="ECO:0000256" key="1">
    <source>
        <dbReference type="ARBA" id="ARBA00000553"/>
    </source>
</evidence>
<evidence type="ECO:0000256" key="3">
    <source>
        <dbReference type="ARBA" id="ARBA00022679"/>
    </source>
</evidence>
<evidence type="ECO:0000313" key="11">
    <source>
        <dbReference type="EMBL" id="WOB50286.1"/>
    </source>
</evidence>
<dbReference type="GO" id="GO:0005507">
    <property type="term" value="F:copper ion binding"/>
    <property type="evidence" value="ECO:0007669"/>
    <property type="project" value="TreeGrafter"/>
</dbReference>
<name>A0AAU0BEE4_9XANT</name>
<dbReference type="GO" id="GO:0016787">
    <property type="term" value="F:hydrolase activity"/>
    <property type="evidence" value="ECO:0007669"/>
    <property type="project" value="UniProtKB-KW"/>
</dbReference>
<dbReference type="SUPFAM" id="SSF64438">
    <property type="entry name" value="CNF1/YfiH-like putative cysteine hydrolases"/>
    <property type="match status" value="1"/>
</dbReference>
<reference evidence="11 12" key="1">
    <citation type="submission" date="2022-08" db="EMBL/GenBank/DDBJ databases">
        <title>Whole genome sequencing-based tracing of a 2022 introduction and outbreak of Xanthomonas hortorum pv. pelargonii.</title>
        <authorList>
            <person name="Iruegas-Bocardo F."/>
            <person name="Weisberg A.K."/>
            <person name="Riutta E.R."/>
            <person name="Kilday K."/>
            <person name="Bonkowski J.C."/>
            <person name="Creswell T."/>
            <person name="Daughtrey M.L."/>
            <person name="Rane K."/>
            <person name="Grunwald N.J."/>
            <person name="Chang J.H."/>
            <person name="Putnam M.L."/>
        </authorList>
    </citation>
    <scope>NUCLEOTIDE SEQUENCE [LARGE SCALE GENOMIC DNA]</scope>
    <source>
        <strain evidence="11 12">22-323</strain>
    </source>
</reference>
<proteinExistence type="inferred from homology"/>
<evidence type="ECO:0000256" key="10">
    <source>
        <dbReference type="RuleBase" id="RU361274"/>
    </source>
</evidence>
<dbReference type="GO" id="GO:0017061">
    <property type="term" value="F:S-methyl-5-thioadenosine phosphorylase activity"/>
    <property type="evidence" value="ECO:0007669"/>
    <property type="project" value="UniProtKB-EC"/>
</dbReference>
<organism evidence="11 12">
    <name type="scientific">Xanthomonas hydrangeae</name>
    <dbReference type="NCBI Taxonomy" id="2775159"/>
    <lineage>
        <taxon>Bacteria</taxon>
        <taxon>Pseudomonadati</taxon>
        <taxon>Pseudomonadota</taxon>
        <taxon>Gammaproteobacteria</taxon>
        <taxon>Lysobacterales</taxon>
        <taxon>Lysobacteraceae</taxon>
        <taxon>Xanthomonas</taxon>
    </lineage>
</organism>
<comment type="catalytic activity">
    <reaction evidence="1">
        <text>inosine + phosphate = alpha-D-ribose 1-phosphate + hypoxanthine</text>
        <dbReference type="Rhea" id="RHEA:27646"/>
        <dbReference type="ChEBI" id="CHEBI:17368"/>
        <dbReference type="ChEBI" id="CHEBI:17596"/>
        <dbReference type="ChEBI" id="CHEBI:43474"/>
        <dbReference type="ChEBI" id="CHEBI:57720"/>
        <dbReference type="EC" id="2.4.2.1"/>
    </reaction>
    <physiologicalReaction direction="left-to-right" evidence="1">
        <dbReference type="Rhea" id="RHEA:27647"/>
    </physiologicalReaction>
</comment>
<evidence type="ECO:0000256" key="9">
    <source>
        <dbReference type="ARBA" id="ARBA00049893"/>
    </source>
</evidence>
<sequence>MAAVAPFVLQANWPAPPRIHALTTLRYGLGESQAPFDTLNLGNRNAADGDVPERVERNRALLVEALALPGTPHWLRQVHGVEVVRFAAPPVATGEPISAADDVAPGAQEAVADASVTDVPGVVLAILTADCLPVVLAADDGSEVAAAHAGWRGLADGMLERSVAAMRTPPQHVVAWLGPAAGPQVYEIGQDVFDAFVAHDAHDAQAQSAFVATRPGHWLVDLYVLARQRLQRAGVPAGAIHGGGLCTISDPQRFFSHRRDRRSGRMATLAWIAP</sequence>
<dbReference type="InterPro" id="IPR003730">
    <property type="entry name" value="Cu_polyphenol_OxRdtase"/>
</dbReference>
<evidence type="ECO:0000313" key="12">
    <source>
        <dbReference type="Proteomes" id="UP001302716"/>
    </source>
</evidence>
<keyword evidence="4" id="KW-0479">Metal-binding</keyword>
<keyword evidence="3" id="KW-0808">Transferase</keyword>
<dbReference type="CDD" id="cd16833">
    <property type="entry name" value="YfiH"/>
    <property type="match status" value="1"/>
</dbReference>
<protein>
    <recommendedName>
        <fullName evidence="10">Purine nucleoside phosphorylase</fullName>
    </recommendedName>
</protein>
<dbReference type="InterPro" id="IPR011324">
    <property type="entry name" value="Cytotoxic_necrot_fac-like_cat"/>
</dbReference>
<comment type="catalytic activity">
    <reaction evidence="8">
        <text>adenosine + phosphate = alpha-D-ribose 1-phosphate + adenine</text>
        <dbReference type="Rhea" id="RHEA:27642"/>
        <dbReference type="ChEBI" id="CHEBI:16335"/>
        <dbReference type="ChEBI" id="CHEBI:16708"/>
        <dbReference type="ChEBI" id="CHEBI:43474"/>
        <dbReference type="ChEBI" id="CHEBI:57720"/>
        <dbReference type="EC" id="2.4.2.1"/>
    </reaction>
    <physiologicalReaction direction="left-to-right" evidence="8">
        <dbReference type="Rhea" id="RHEA:27643"/>
    </physiologicalReaction>
</comment>
<accession>A0AAU0BEE4</accession>
<gene>
    <name evidence="11" type="primary">pgeF</name>
    <name evidence="11" type="ORF">NYR97_02380</name>
</gene>
<dbReference type="EMBL" id="CP103836">
    <property type="protein sequence ID" value="WOB50286.1"/>
    <property type="molecule type" value="Genomic_DNA"/>
</dbReference>
<evidence type="ECO:0000256" key="8">
    <source>
        <dbReference type="ARBA" id="ARBA00048968"/>
    </source>
</evidence>
<dbReference type="Gene3D" id="3.60.140.10">
    <property type="entry name" value="CNF1/YfiH-like putative cysteine hydrolases"/>
    <property type="match status" value="1"/>
</dbReference>
<dbReference type="NCBIfam" id="TIGR00726">
    <property type="entry name" value="peptidoglycan editing factor PgeF"/>
    <property type="match status" value="1"/>
</dbReference>
<dbReference type="PANTHER" id="PTHR30616">
    <property type="entry name" value="UNCHARACTERIZED PROTEIN YFIH"/>
    <property type="match status" value="1"/>
</dbReference>
<keyword evidence="5" id="KW-0378">Hydrolase</keyword>
<dbReference type="AlphaFoldDB" id="A0AAU0BEE4"/>
<dbReference type="PANTHER" id="PTHR30616:SF2">
    <property type="entry name" value="PURINE NUCLEOSIDE PHOSPHORYLASE LACC1"/>
    <property type="match status" value="1"/>
</dbReference>
<evidence type="ECO:0000256" key="2">
    <source>
        <dbReference type="ARBA" id="ARBA00007353"/>
    </source>
</evidence>
<dbReference type="Pfam" id="PF02578">
    <property type="entry name" value="Cu-oxidase_4"/>
    <property type="match status" value="1"/>
</dbReference>
<evidence type="ECO:0000256" key="4">
    <source>
        <dbReference type="ARBA" id="ARBA00022723"/>
    </source>
</evidence>